<evidence type="ECO:0000313" key="2">
    <source>
        <dbReference type="Proteomes" id="UP000002630"/>
    </source>
</evidence>
<accession>D7FNG7</accession>
<keyword evidence="2" id="KW-1185">Reference proteome</keyword>
<gene>
    <name evidence="1" type="ORF">Esi_0018_0035</name>
</gene>
<name>D7FNG7_ECTSI</name>
<protein>
    <submittedName>
        <fullName evidence="1">Uncharacterized protein</fullName>
    </submittedName>
</protein>
<dbReference type="Proteomes" id="UP000002630">
    <property type="component" value="Linkage Group LG02"/>
</dbReference>
<dbReference type="EMBL" id="FN649727">
    <property type="protein sequence ID" value="CBJ25978.1"/>
    <property type="molecule type" value="Genomic_DNA"/>
</dbReference>
<dbReference type="OrthoDB" id="10680544at2759"/>
<dbReference type="EMBL" id="FN648291">
    <property type="protein sequence ID" value="CBJ25978.1"/>
    <property type="molecule type" value="Genomic_DNA"/>
</dbReference>
<evidence type="ECO:0000313" key="1">
    <source>
        <dbReference type="EMBL" id="CBJ25978.1"/>
    </source>
</evidence>
<reference evidence="1 2" key="1">
    <citation type="journal article" date="2010" name="Nature">
        <title>The Ectocarpus genome and the independent evolution of multicellularity in brown algae.</title>
        <authorList>
            <person name="Cock J.M."/>
            <person name="Sterck L."/>
            <person name="Rouze P."/>
            <person name="Scornet D."/>
            <person name="Allen A.E."/>
            <person name="Amoutzias G."/>
            <person name="Anthouard V."/>
            <person name="Artiguenave F."/>
            <person name="Aury J.M."/>
            <person name="Badger J.H."/>
            <person name="Beszteri B."/>
            <person name="Billiau K."/>
            <person name="Bonnet E."/>
            <person name="Bothwell J.H."/>
            <person name="Bowler C."/>
            <person name="Boyen C."/>
            <person name="Brownlee C."/>
            <person name="Carrano C.J."/>
            <person name="Charrier B."/>
            <person name="Cho G.Y."/>
            <person name="Coelho S.M."/>
            <person name="Collen J."/>
            <person name="Corre E."/>
            <person name="Da Silva C."/>
            <person name="Delage L."/>
            <person name="Delaroque N."/>
            <person name="Dittami S.M."/>
            <person name="Doulbeau S."/>
            <person name="Elias M."/>
            <person name="Farnham G."/>
            <person name="Gachon C.M."/>
            <person name="Gschloessl B."/>
            <person name="Heesch S."/>
            <person name="Jabbari K."/>
            <person name="Jubin C."/>
            <person name="Kawai H."/>
            <person name="Kimura K."/>
            <person name="Kloareg B."/>
            <person name="Kupper F.C."/>
            <person name="Lang D."/>
            <person name="Le Bail A."/>
            <person name="Leblanc C."/>
            <person name="Lerouge P."/>
            <person name="Lohr M."/>
            <person name="Lopez P.J."/>
            <person name="Martens C."/>
            <person name="Maumus F."/>
            <person name="Michel G."/>
            <person name="Miranda-Saavedra D."/>
            <person name="Morales J."/>
            <person name="Moreau H."/>
            <person name="Motomura T."/>
            <person name="Nagasato C."/>
            <person name="Napoli C.A."/>
            <person name="Nelson D.R."/>
            <person name="Nyvall-Collen P."/>
            <person name="Peters A.F."/>
            <person name="Pommier C."/>
            <person name="Potin P."/>
            <person name="Poulain J."/>
            <person name="Quesneville H."/>
            <person name="Read B."/>
            <person name="Rensing S.A."/>
            <person name="Ritter A."/>
            <person name="Rousvoal S."/>
            <person name="Samanta M."/>
            <person name="Samson G."/>
            <person name="Schroeder D.C."/>
            <person name="Segurens B."/>
            <person name="Strittmatter M."/>
            <person name="Tonon T."/>
            <person name="Tregear J.W."/>
            <person name="Valentin K."/>
            <person name="von Dassow P."/>
            <person name="Yamagishi T."/>
            <person name="Van de Peer Y."/>
            <person name="Wincker P."/>
        </authorList>
    </citation>
    <scope>NUCLEOTIDE SEQUENCE [LARGE SCALE GENOMIC DNA]</scope>
    <source>
        <strain evidence="2">Ec32 / CCAP1310/4</strain>
    </source>
</reference>
<sequence>MGQRHSPGHRQAMLQEFLRSREGNEMIGDLSEGLEARRDDLICPDPSRCHPRTPEDRAALQSGSVVVKGFRAKLPPQAVSELVALSDELDINEVVCVDLWSQVNEPWQRRALEKRLSDPAGSLSEDLPLAARKLFYLERRNLLMFEAELFKAALVEDLSPAKKAVIDREIFSLLEKDLASNLMSFVAKLLGPEGIRRTTSPSSTAAMLGSSQAGAPTGLFGAAPAATAAPAPGQAGGAAAAAAAAGSMSEGAAERREEFMLDSLVCAVEVLFFIYYSYQIKPDEAKQLVTLVETAGRELLALQKTVAEADGIPPTATPATAGGGGLHYTNGLSGYGFGHGATAAGATAAAAGVTGSFGAFGGGGGGGGDEAERHRDVFRLCAALEVTSVLLCTLSMALSQNNALYSRSVPGAKNNGSNALNALALVVGGGGGQPLGDGDKEVILHLNKEICSREWDHSQVQGAVMMVWASFIAPFASGGQTVADTDADKQLQQVMAAAAVNGAVKFLRGPVLTVLRRPPFAARSVAPRPFYLEALSGLAATYVGILLDAKRNCRFPYRFKEQLDHLRANWNHSVNAGGPGVAPELLSQLRKEDTLEDLIFWTGQLSEAHPEFADKRLWLERDDESLPTFFSAMATPVEHRDTLGPLLCFLGGAALTTPEQVHGLMERAECGWSFFIRNLASITESLRPSPPAPQLRPLGANGAVSRAAAAAAAGPAPIRFCG</sequence>
<dbReference type="InParanoid" id="D7FNG7"/>
<organism evidence="1 2">
    <name type="scientific">Ectocarpus siliculosus</name>
    <name type="common">Brown alga</name>
    <name type="synonym">Conferva siliculosa</name>
    <dbReference type="NCBI Taxonomy" id="2880"/>
    <lineage>
        <taxon>Eukaryota</taxon>
        <taxon>Sar</taxon>
        <taxon>Stramenopiles</taxon>
        <taxon>Ochrophyta</taxon>
        <taxon>PX clade</taxon>
        <taxon>Phaeophyceae</taxon>
        <taxon>Ectocarpales</taxon>
        <taxon>Ectocarpaceae</taxon>
        <taxon>Ectocarpus</taxon>
    </lineage>
</organism>
<dbReference type="AlphaFoldDB" id="D7FNG7"/>
<dbReference type="eggNOG" id="ENOG502SW6E">
    <property type="taxonomic scope" value="Eukaryota"/>
</dbReference>
<proteinExistence type="predicted"/>